<feature type="domain" description="DUF2148" evidence="1">
    <location>
        <begin position="108"/>
        <end position="175"/>
    </location>
</feature>
<protein>
    <submittedName>
        <fullName evidence="2">Ferredoxin</fullName>
    </submittedName>
</protein>
<dbReference type="Gene3D" id="3.40.109.10">
    <property type="entry name" value="NADH Oxidase"/>
    <property type="match status" value="1"/>
</dbReference>
<dbReference type="InterPro" id="IPR000415">
    <property type="entry name" value="Nitroreductase-like"/>
</dbReference>
<evidence type="ECO:0000313" key="2">
    <source>
        <dbReference type="EMBL" id="QHI72242.1"/>
    </source>
</evidence>
<proteinExistence type="predicted"/>
<gene>
    <name evidence="2" type="ORF">Ami3637_07350</name>
</gene>
<dbReference type="KEGG" id="amic:Ami3637_07350"/>
<dbReference type="Proteomes" id="UP000463883">
    <property type="component" value="Chromosome"/>
</dbReference>
<dbReference type="PANTHER" id="PTHR40101:SF1">
    <property type="entry name" value="4FE-4S DOMAIN-CONTAINING PROTEIN"/>
    <property type="match status" value="1"/>
</dbReference>
<dbReference type="Pfam" id="PF09918">
    <property type="entry name" value="DUF2148"/>
    <property type="match status" value="1"/>
</dbReference>
<dbReference type="PANTHER" id="PTHR40101">
    <property type="entry name" value="CONSERVED PROTEIN"/>
    <property type="match status" value="1"/>
</dbReference>
<dbReference type="AlphaFoldDB" id="A0A6P1MDY8"/>
<dbReference type="InterPro" id="IPR019224">
    <property type="entry name" value="DUF2148"/>
</dbReference>
<sequence length="182" mass="19190">MKCTSADAEKRAAFFVADLMAAAARTAPKGCGVDNIEIIILDGEEKDKLASHMRKIAKETGAEFFNRDAGNVDNSHCIVLIGIKDNPLGLESCGLCGFENCGMMRKAGANCTFNITDLGIAVGSAASIAGDNRIDNRVFYSAGKAAVATGVFPEDVRVAYGIPLSTTSKSIFFDREPGCVLV</sequence>
<accession>A0A6P1MDY8</accession>
<name>A0A6P1MDY8_9FIRM</name>
<organism evidence="2 3">
    <name type="scientific">Aminipila terrae</name>
    <dbReference type="NCBI Taxonomy" id="2697030"/>
    <lineage>
        <taxon>Bacteria</taxon>
        <taxon>Bacillati</taxon>
        <taxon>Bacillota</taxon>
        <taxon>Clostridia</taxon>
        <taxon>Peptostreptococcales</taxon>
        <taxon>Anaerovoracaceae</taxon>
        <taxon>Aminipila</taxon>
    </lineage>
</organism>
<dbReference type="RefSeq" id="WP_162362011.1">
    <property type="nucleotide sequence ID" value="NZ_CP047591.1"/>
</dbReference>
<dbReference type="EMBL" id="CP047591">
    <property type="protein sequence ID" value="QHI72242.1"/>
    <property type="molecule type" value="Genomic_DNA"/>
</dbReference>
<dbReference type="GO" id="GO:0016491">
    <property type="term" value="F:oxidoreductase activity"/>
    <property type="evidence" value="ECO:0007669"/>
    <property type="project" value="InterPro"/>
</dbReference>
<reference evidence="2 3" key="1">
    <citation type="submission" date="2020-01" db="EMBL/GenBank/DDBJ databases">
        <title>Genomic analysis of Aminipila sp. CBA3637.</title>
        <authorList>
            <person name="Kim Y.B."/>
            <person name="Roh S.W."/>
        </authorList>
    </citation>
    <scope>NUCLEOTIDE SEQUENCE [LARGE SCALE GENOMIC DNA]</scope>
    <source>
        <strain evidence="2 3">CBA3637</strain>
    </source>
</reference>
<evidence type="ECO:0000259" key="1">
    <source>
        <dbReference type="Pfam" id="PF09918"/>
    </source>
</evidence>
<keyword evidence="3" id="KW-1185">Reference proteome</keyword>
<evidence type="ECO:0000313" key="3">
    <source>
        <dbReference type="Proteomes" id="UP000463883"/>
    </source>
</evidence>